<protein>
    <submittedName>
        <fullName evidence="7">Precorrin-6Y-methylase</fullName>
    </submittedName>
</protein>
<proteinExistence type="predicted"/>
<dbReference type="PANTHER" id="PTHR43182:SF1">
    <property type="entry name" value="COBALT-PRECORRIN-7 C(5)-METHYLTRANSFERASE"/>
    <property type="match status" value="1"/>
</dbReference>
<dbReference type="InterPro" id="IPR050714">
    <property type="entry name" value="Cobalamin_biosynth_MTase"/>
</dbReference>
<comment type="caution">
    <text evidence="7">The sequence shown here is derived from an EMBL/GenBank/DDBJ whole genome shotgun (WGS) entry which is preliminary data.</text>
</comment>
<keyword evidence="2" id="KW-0169">Cobalamin biosynthesis</keyword>
<organism evidence="7 8">
    <name type="scientific">Clostridium novyi A str. 4552</name>
    <dbReference type="NCBI Taxonomy" id="1444289"/>
    <lineage>
        <taxon>Bacteria</taxon>
        <taxon>Bacillati</taxon>
        <taxon>Bacillota</taxon>
        <taxon>Clostridia</taxon>
        <taxon>Eubacteriales</taxon>
        <taxon>Clostridiaceae</taxon>
        <taxon>Clostridium</taxon>
    </lineage>
</organism>
<evidence type="ECO:0000313" key="8">
    <source>
        <dbReference type="Proteomes" id="UP000030012"/>
    </source>
</evidence>
<reference evidence="7 8" key="1">
    <citation type="submission" date="2014-01" db="EMBL/GenBank/DDBJ databases">
        <title>Plasmidome dynamics in the species complex Clostridium novyi sensu lato converts strains of independent lineages into distinctly different pathogens.</title>
        <authorList>
            <person name="Skarin H."/>
            <person name="Segerman B."/>
        </authorList>
    </citation>
    <scope>NUCLEOTIDE SEQUENCE [LARGE SCALE GENOMIC DNA]</scope>
    <source>
        <strain evidence="7 8">4552</strain>
    </source>
</reference>
<sequence length="206" mass="23509">MDNKKVYVVGIGPGSREYILPKAIEIMENSNIVLAFERIEKSISFLNKPIKKVKRLQEILDKINDDRYKTVSIAASGDPNFYGITDYIKRNFNGSVEVVPGITSIQYLSGKLGIVWSKAYVGSMHGREEDFFNIVKNNDVSMWLTDKKNSPQELCKKLCSLNERYKVYVGENLSYEHEKITVGYADELIHKDFSHLSVMIIEGESK</sequence>
<name>A0A0A0IAA7_CLONO</name>
<dbReference type="Proteomes" id="UP000030012">
    <property type="component" value="Unassembled WGS sequence"/>
</dbReference>
<evidence type="ECO:0000259" key="6">
    <source>
        <dbReference type="Pfam" id="PF00590"/>
    </source>
</evidence>
<evidence type="ECO:0000313" key="7">
    <source>
        <dbReference type="EMBL" id="KGM98394.1"/>
    </source>
</evidence>
<keyword evidence="3 7" id="KW-0489">Methyltransferase</keyword>
<evidence type="ECO:0000256" key="4">
    <source>
        <dbReference type="ARBA" id="ARBA00022679"/>
    </source>
</evidence>
<dbReference type="SUPFAM" id="SSF53790">
    <property type="entry name" value="Tetrapyrrole methylase"/>
    <property type="match status" value="1"/>
</dbReference>
<dbReference type="UniPathway" id="UPA00148"/>
<dbReference type="PANTHER" id="PTHR43182">
    <property type="entry name" value="COBALT-PRECORRIN-6B C(15)-METHYLTRANSFERASE (DECARBOXYLATING)"/>
    <property type="match status" value="1"/>
</dbReference>
<evidence type="ECO:0000256" key="3">
    <source>
        <dbReference type="ARBA" id="ARBA00022603"/>
    </source>
</evidence>
<dbReference type="AlphaFoldDB" id="A0A0A0IAA7"/>
<dbReference type="EMBL" id="JENJ01000001">
    <property type="protein sequence ID" value="KGM98394.1"/>
    <property type="molecule type" value="Genomic_DNA"/>
</dbReference>
<dbReference type="InterPro" id="IPR000878">
    <property type="entry name" value="4pyrrol_Mease"/>
</dbReference>
<accession>A0A0A0IAA7</accession>
<evidence type="ECO:0000256" key="5">
    <source>
        <dbReference type="ARBA" id="ARBA00022691"/>
    </source>
</evidence>
<feature type="domain" description="Tetrapyrrole methylase" evidence="6">
    <location>
        <begin position="5"/>
        <end position="188"/>
    </location>
</feature>
<keyword evidence="4" id="KW-0808">Transferase</keyword>
<dbReference type="RefSeq" id="WP_039251691.1">
    <property type="nucleotide sequence ID" value="NZ_JENJ01000001.1"/>
</dbReference>
<dbReference type="InterPro" id="IPR014777">
    <property type="entry name" value="4pyrrole_Mease_sub1"/>
</dbReference>
<dbReference type="NCBIfam" id="TIGR02467">
    <property type="entry name" value="CbiE"/>
    <property type="match status" value="1"/>
</dbReference>
<dbReference type="InterPro" id="IPR012818">
    <property type="entry name" value="CbiE"/>
</dbReference>
<evidence type="ECO:0000256" key="2">
    <source>
        <dbReference type="ARBA" id="ARBA00022573"/>
    </source>
</evidence>
<dbReference type="GO" id="GO:0032259">
    <property type="term" value="P:methylation"/>
    <property type="evidence" value="ECO:0007669"/>
    <property type="project" value="UniProtKB-KW"/>
</dbReference>
<dbReference type="Gene3D" id="3.40.1010.10">
    <property type="entry name" value="Cobalt-precorrin-4 Transmethylase, Domain 1"/>
    <property type="match status" value="1"/>
</dbReference>
<dbReference type="Pfam" id="PF00590">
    <property type="entry name" value="TP_methylase"/>
    <property type="match status" value="1"/>
</dbReference>
<dbReference type="GO" id="GO:0008276">
    <property type="term" value="F:protein methyltransferase activity"/>
    <property type="evidence" value="ECO:0007669"/>
    <property type="project" value="InterPro"/>
</dbReference>
<dbReference type="GO" id="GO:0009236">
    <property type="term" value="P:cobalamin biosynthetic process"/>
    <property type="evidence" value="ECO:0007669"/>
    <property type="project" value="UniProtKB-UniPathway"/>
</dbReference>
<gene>
    <name evidence="7" type="ORF">Z968_00130</name>
</gene>
<evidence type="ECO:0000256" key="1">
    <source>
        <dbReference type="ARBA" id="ARBA00004953"/>
    </source>
</evidence>
<dbReference type="CDD" id="cd11644">
    <property type="entry name" value="Precorrin-6Y-MT"/>
    <property type="match status" value="1"/>
</dbReference>
<dbReference type="Gene3D" id="3.30.950.10">
    <property type="entry name" value="Methyltransferase, Cobalt-precorrin-4 Transmethylase, Domain 2"/>
    <property type="match status" value="1"/>
</dbReference>
<dbReference type="InterPro" id="IPR014776">
    <property type="entry name" value="4pyrrole_Mease_sub2"/>
</dbReference>
<keyword evidence="5" id="KW-0949">S-adenosyl-L-methionine</keyword>
<comment type="pathway">
    <text evidence="1">Cofactor biosynthesis; adenosylcobalamin biosynthesis.</text>
</comment>
<dbReference type="OrthoDB" id="9780707at2"/>
<dbReference type="InterPro" id="IPR035996">
    <property type="entry name" value="4pyrrol_Methylase_sf"/>
</dbReference>